<evidence type="ECO:0000313" key="6">
    <source>
        <dbReference type="Proteomes" id="UP001461341"/>
    </source>
</evidence>
<organism evidence="5 6">
    <name type="scientific">Thermatribacter velox</name>
    <dbReference type="NCBI Taxonomy" id="3039681"/>
    <lineage>
        <taxon>Bacteria</taxon>
        <taxon>Pseudomonadati</taxon>
        <taxon>Atribacterota</taxon>
        <taxon>Atribacteria</taxon>
        <taxon>Atribacterales</taxon>
        <taxon>Thermatribacteraceae</taxon>
        <taxon>Thermatribacter</taxon>
    </lineage>
</organism>
<evidence type="ECO:0000313" key="5">
    <source>
        <dbReference type="EMBL" id="WZL75102.1"/>
    </source>
</evidence>
<evidence type="ECO:0000256" key="2">
    <source>
        <dbReference type="ARBA" id="ARBA00022679"/>
    </source>
</evidence>
<keyword evidence="6" id="KW-1185">Reference proteome</keyword>
<dbReference type="Proteomes" id="UP001461341">
    <property type="component" value="Chromosome"/>
</dbReference>
<keyword evidence="1" id="KW-0723">Serine/threonine-protein kinase</keyword>
<dbReference type="RefSeq" id="WP_369017248.1">
    <property type="nucleotide sequence ID" value="NZ_CP121689.1"/>
</dbReference>
<keyword evidence="2" id="KW-0808">Transferase</keyword>
<dbReference type="EMBL" id="CP121689">
    <property type="protein sequence ID" value="WZL75102.1"/>
    <property type="molecule type" value="Genomic_DNA"/>
</dbReference>
<proteinExistence type="predicted"/>
<accession>A0ABZ2Y7U8</accession>
<reference evidence="5 6" key="1">
    <citation type="submission" date="2023-03" db="EMBL/GenBank/DDBJ databases">
        <title>Novel Species.</title>
        <authorList>
            <person name="Ma S."/>
        </authorList>
    </citation>
    <scope>NUCLEOTIDE SEQUENCE [LARGE SCALE GENOMIC DNA]</scope>
    <source>
        <strain evidence="5 6">B11</strain>
    </source>
</reference>
<gene>
    <name evidence="5" type="ORF">QBE54_05725</name>
</gene>
<name>A0ABZ2Y7U8_9BACT</name>
<evidence type="ECO:0000256" key="4">
    <source>
        <dbReference type="ARBA" id="ARBA00022777"/>
    </source>
</evidence>
<dbReference type="PANTHER" id="PTHR31756:SF3">
    <property type="entry name" value="PYRUVATE, PHOSPHATE DIKINASE REGULATORY PROTEIN 1, CHLOROPLASTIC"/>
    <property type="match status" value="1"/>
</dbReference>
<sequence length="286" mass="32316">MEVKKETTSRDDFNIFVISDGTGKTALSVVQAALVQFELPRVNILPFTKVRHWETIENILDMVRIQDLVVYTLVNEEMASRLRAESVNRGIFALDLLGPIVEALKKASARQPRGKPGLFQSLEETPSHAEALEYSMEKSTGFSISNLDKADVIVFSVWYPHRDEITLMLAEKGLKCGFILLNPDLPLPYDLEEVIRESCKKGVVPVGIWINEMDLSRVRAERINALGLDRLSRKAQPEVVKKELDFAMTIYKKLGCEIIDITNLTTREISEKIANLINNKKKEEAS</sequence>
<evidence type="ECO:0000256" key="1">
    <source>
        <dbReference type="ARBA" id="ARBA00022527"/>
    </source>
</evidence>
<keyword evidence="4 5" id="KW-0418">Kinase</keyword>
<dbReference type="Pfam" id="PF03618">
    <property type="entry name" value="Kinase-PPPase"/>
    <property type="match status" value="1"/>
</dbReference>
<evidence type="ECO:0000256" key="3">
    <source>
        <dbReference type="ARBA" id="ARBA00022741"/>
    </source>
</evidence>
<dbReference type="InterPro" id="IPR005177">
    <property type="entry name" value="Kinase-pyrophosphorylase"/>
</dbReference>
<protein>
    <submittedName>
        <fullName evidence="5">Kinase/pyrophosphorylase</fullName>
    </submittedName>
</protein>
<dbReference type="GO" id="GO:0016301">
    <property type="term" value="F:kinase activity"/>
    <property type="evidence" value="ECO:0007669"/>
    <property type="project" value="UniProtKB-KW"/>
</dbReference>
<keyword evidence="3" id="KW-0547">Nucleotide-binding</keyword>
<dbReference type="PANTHER" id="PTHR31756">
    <property type="entry name" value="PYRUVATE, PHOSPHATE DIKINASE REGULATORY PROTEIN 1, CHLOROPLASTIC"/>
    <property type="match status" value="1"/>
</dbReference>